<gene>
    <name evidence="2" type="ORF">URODEC1_LOCUS11060</name>
</gene>
<evidence type="ECO:0000313" key="2">
    <source>
        <dbReference type="EMBL" id="CAL4904340.1"/>
    </source>
</evidence>
<proteinExistence type="predicted"/>
<dbReference type="AlphaFoldDB" id="A0ABC8W7N0"/>
<dbReference type="EMBL" id="OZ075121">
    <property type="protein sequence ID" value="CAL4904340.1"/>
    <property type="molecule type" value="Genomic_DNA"/>
</dbReference>
<dbReference type="PANTHER" id="PTHR33065:SF117">
    <property type="entry name" value="OS01G0590200 PROTEIN"/>
    <property type="match status" value="1"/>
</dbReference>
<reference evidence="2 3" key="2">
    <citation type="submission" date="2024-10" db="EMBL/GenBank/DDBJ databases">
        <authorList>
            <person name="Ryan C."/>
        </authorList>
    </citation>
    <scope>NUCLEOTIDE SEQUENCE [LARGE SCALE GENOMIC DNA]</scope>
</reference>
<dbReference type="InterPro" id="IPR046533">
    <property type="entry name" value="DUF6598"/>
</dbReference>
<evidence type="ECO:0000313" key="3">
    <source>
        <dbReference type="Proteomes" id="UP001497457"/>
    </source>
</evidence>
<keyword evidence="3" id="KW-1185">Reference proteome</keyword>
<name>A0ABC8W7N0_9POAL</name>
<dbReference type="PANTHER" id="PTHR33065">
    <property type="entry name" value="OS07G0486400 PROTEIN"/>
    <property type="match status" value="1"/>
</dbReference>
<accession>A0ABC8W7N0</accession>
<reference evidence="3" key="1">
    <citation type="submission" date="2024-06" db="EMBL/GenBank/DDBJ databases">
        <authorList>
            <person name="Ryan C."/>
        </authorList>
    </citation>
    <scope>NUCLEOTIDE SEQUENCE [LARGE SCALE GENOMIC DNA]</scope>
</reference>
<dbReference type="Proteomes" id="UP001497457">
    <property type="component" value="Chromosome 11b"/>
</dbReference>
<organism evidence="2 3">
    <name type="scientific">Urochloa decumbens</name>
    <dbReference type="NCBI Taxonomy" id="240449"/>
    <lineage>
        <taxon>Eukaryota</taxon>
        <taxon>Viridiplantae</taxon>
        <taxon>Streptophyta</taxon>
        <taxon>Embryophyta</taxon>
        <taxon>Tracheophyta</taxon>
        <taxon>Spermatophyta</taxon>
        <taxon>Magnoliopsida</taxon>
        <taxon>Liliopsida</taxon>
        <taxon>Poales</taxon>
        <taxon>Poaceae</taxon>
        <taxon>PACMAD clade</taxon>
        <taxon>Panicoideae</taxon>
        <taxon>Panicodae</taxon>
        <taxon>Paniceae</taxon>
        <taxon>Melinidinae</taxon>
        <taxon>Urochloa</taxon>
    </lineage>
</organism>
<evidence type="ECO:0000259" key="1">
    <source>
        <dbReference type="Pfam" id="PF20241"/>
    </source>
</evidence>
<sequence>MAPPVAELLSPSISVHCSDLGFASALGSDYSPPVGEGSLFFDAPPLIMLRLFAPHHHIGAALRTCSPISDDDDDDDLLGATITYREVEEEPVDYEITCPGQSFTEEQQGELCLNWIERWSDLCVQYSDSCDAVSLGGENAPRPPWPLKVLPETTYPCITRGYCYHREYMTSDTSQTTSSLGFSRPQDMMRIFSLKLSSCKSKSYPISVYGIFAVRDDLEPLRNYVFNRSRDDPVMIHQDSLALPLCSPCRGMYVLDRALLEVDLWVKKEGDGSTDEQLLSVYVEIDLGSSFDEIFTGQVHSEDCILDMDYAFLAQGVEAIIQVFTSVDSPRHVRFIASSSSFDEEIVLFEGKCVEKGELFTHVVAVKTKEKLEVRLEWENSLLAWTFQYGTLGASSYPDDDSIPFYVNVLFAPKNRERGPSRYHAWKERCRNMGRKLPAADC</sequence>
<dbReference type="Pfam" id="PF20241">
    <property type="entry name" value="DUF6598"/>
    <property type="match status" value="1"/>
</dbReference>
<protein>
    <recommendedName>
        <fullName evidence="1">DUF6598 domain-containing protein</fullName>
    </recommendedName>
</protein>
<feature type="domain" description="DUF6598" evidence="1">
    <location>
        <begin position="188"/>
        <end position="377"/>
    </location>
</feature>